<dbReference type="EMBL" id="CAJNOR010003908">
    <property type="protein sequence ID" value="CAF1458566.1"/>
    <property type="molecule type" value="Genomic_DNA"/>
</dbReference>
<name>A0A815Q4S0_ADIRI</name>
<keyword evidence="3" id="KW-1185">Reference proteome</keyword>
<gene>
    <name evidence="2" type="ORF">EDS130_LOCUS42117</name>
    <name evidence="1" type="ORF">XAT740_LOCUS37302</name>
</gene>
<evidence type="ECO:0000313" key="1">
    <source>
        <dbReference type="EMBL" id="CAF1458566.1"/>
    </source>
</evidence>
<sequence>MALFSRSQFNLRPTSSRATVPDNDLAKLMYYLNCVFSAIEYTDQDVRRYRDYRNWSFLTNAEQRMVLVLALALSPDGFEGKVFFHAEELCGDSGNKFYELSEVRHQLLAVQSIIVAGQTRQVKKIMTYRMSWMRANYVEPVKGLAAYFEQQNRAAAARALSARSARSSYNHSNPSSDACVIS</sequence>
<dbReference type="Proteomes" id="UP000663828">
    <property type="component" value="Unassembled WGS sequence"/>
</dbReference>
<protein>
    <submittedName>
        <fullName evidence="1">Uncharacterized protein</fullName>
    </submittedName>
</protein>
<dbReference type="Proteomes" id="UP000663852">
    <property type="component" value="Unassembled WGS sequence"/>
</dbReference>
<dbReference type="EMBL" id="CAJNOJ010000594">
    <property type="protein sequence ID" value="CAF1492634.1"/>
    <property type="molecule type" value="Genomic_DNA"/>
</dbReference>
<accession>A0A815Q4S0</accession>
<dbReference type="OrthoDB" id="661148at2759"/>
<reference evidence="1" key="1">
    <citation type="submission" date="2021-02" db="EMBL/GenBank/DDBJ databases">
        <authorList>
            <person name="Nowell W R."/>
        </authorList>
    </citation>
    <scope>NUCLEOTIDE SEQUENCE</scope>
</reference>
<proteinExistence type="predicted"/>
<evidence type="ECO:0000313" key="3">
    <source>
        <dbReference type="Proteomes" id="UP000663828"/>
    </source>
</evidence>
<comment type="caution">
    <text evidence="1">The sequence shown here is derived from an EMBL/GenBank/DDBJ whole genome shotgun (WGS) entry which is preliminary data.</text>
</comment>
<evidence type="ECO:0000313" key="2">
    <source>
        <dbReference type="EMBL" id="CAF1492634.1"/>
    </source>
</evidence>
<dbReference type="AlphaFoldDB" id="A0A815Q4S0"/>
<organism evidence="1 3">
    <name type="scientific">Adineta ricciae</name>
    <name type="common">Rotifer</name>
    <dbReference type="NCBI Taxonomy" id="249248"/>
    <lineage>
        <taxon>Eukaryota</taxon>
        <taxon>Metazoa</taxon>
        <taxon>Spiralia</taxon>
        <taxon>Gnathifera</taxon>
        <taxon>Rotifera</taxon>
        <taxon>Eurotatoria</taxon>
        <taxon>Bdelloidea</taxon>
        <taxon>Adinetida</taxon>
        <taxon>Adinetidae</taxon>
        <taxon>Adineta</taxon>
    </lineage>
</organism>